<protein>
    <submittedName>
        <fullName evidence="3">Uncharacterized protein</fullName>
    </submittedName>
</protein>
<gene>
    <name evidence="3" type="ORF">SNEC2469_LOCUS22370</name>
</gene>
<keyword evidence="2" id="KW-1133">Transmembrane helix</keyword>
<dbReference type="OrthoDB" id="422912at2759"/>
<name>A0A812Y502_9DINO</name>
<evidence type="ECO:0000313" key="4">
    <source>
        <dbReference type="Proteomes" id="UP000601435"/>
    </source>
</evidence>
<comment type="caution">
    <text evidence="3">The sequence shown here is derived from an EMBL/GenBank/DDBJ whole genome shotgun (WGS) entry which is preliminary data.</text>
</comment>
<evidence type="ECO:0000256" key="1">
    <source>
        <dbReference type="SAM" id="MobiDB-lite"/>
    </source>
</evidence>
<organism evidence="3 4">
    <name type="scientific">Symbiodinium necroappetens</name>
    <dbReference type="NCBI Taxonomy" id="1628268"/>
    <lineage>
        <taxon>Eukaryota</taxon>
        <taxon>Sar</taxon>
        <taxon>Alveolata</taxon>
        <taxon>Dinophyceae</taxon>
        <taxon>Suessiales</taxon>
        <taxon>Symbiodiniaceae</taxon>
        <taxon>Symbiodinium</taxon>
    </lineage>
</organism>
<dbReference type="EMBL" id="CAJNJA010040528">
    <property type="protein sequence ID" value="CAE7766849.1"/>
    <property type="molecule type" value="Genomic_DNA"/>
</dbReference>
<keyword evidence="2" id="KW-0472">Membrane</keyword>
<reference evidence="3" key="1">
    <citation type="submission" date="2021-02" db="EMBL/GenBank/DDBJ databases">
        <authorList>
            <person name="Dougan E. K."/>
            <person name="Rhodes N."/>
            <person name="Thang M."/>
            <person name="Chan C."/>
        </authorList>
    </citation>
    <scope>NUCLEOTIDE SEQUENCE</scope>
</reference>
<evidence type="ECO:0000256" key="2">
    <source>
        <dbReference type="SAM" id="Phobius"/>
    </source>
</evidence>
<dbReference type="Proteomes" id="UP000601435">
    <property type="component" value="Unassembled WGS sequence"/>
</dbReference>
<proteinExistence type="predicted"/>
<keyword evidence="4" id="KW-1185">Reference proteome</keyword>
<keyword evidence="2" id="KW-0812">Transmembrane</keyword>
<dbReference type="AlphaFoldDB" id="A0A812Y502"/>
<evidence type="ECO:0000313" key="3">
    <source>
        <dbReference type="EMBL" id="CAE7766849.1"/>
    </source>
</evidence>
<accession>A0A812Y502</accession>
<feature type="transmembrane region" description="Helical" evidence="2">
    <location>
        <begin position="354"/>
        <end position="376"/>
    </location>
</feature>
<feature type="non-terminal residue" evidence="3">
    <location>
        <position position="1"/>
    </location>
</feature>
<feature type="region of interest" description="Disordered" evidence="1">
    <location>
        <begin position="302"/>
        <end position="339"/>
    </location>
</feature>
<sequence>FEEADVQILRLGEDQEPVVVVSNFLCADVLAELHATLAATWRFEEGNHWEDLGFAFPGPQFWMRRHFHLPDSWLRFLRQHPLSLALAPILFDMSILDICFSRLASAEEPLWGSITPLLNVSCGPHIFHPTCVDVNMIRFSTYAREMENTIVHIDTFGGEGTWTNFVFNLHLSENFDDTGTAFWKEVGARTSARPRSGEAKGRKAFHKQVQRMQDMLSHGRDHMMAWRGHPEFPWLNVLNDSDPTGRLELLGYVPFRLNRAVLWRSDVLHSPAFGASSHARLSSDPATSRTLLQAFLGTHPLRQRPLEGSGLPGLNGGSMRPRTEPPEPPHPAPRRPAHEAAALAMQRHQSSGKLLALLAGLLGVCIFLCLGSLRLVMA</sequence>